<keyword evidence="2" id="KW-1185">Reference proteome</keyword>
<evidence type="ECO:0000313" key="2">
    <source>
        <dbReference type="Proteomes" id="UP000059419"/>
    </source>
</evidence>
<dbReference type="PATRIC" id="fig|1619313.3.peg.2021"/>
<dbReference type="Proteomes" id="UP000059419">
    <property type="component" value="Chromosome 1"/>
</dbReference>
<name>A0A0U5L6V0_9GAMM</name>
<sequence>MLMFMDIKRYKRKQYYLNQINHIAQLALRQI</sequence>
<dbReference type="AlphaFoldDB" id="A0A0U5L6V0"/>
<evidence type="ECO:0000313" key="1">
    <source>
        <dbReference type="EMBL" id="CUU24183.1"/>
    </source>
</evidence>
<accession>A0A0U5L6V0</accession>
<dbReference type="EMBL" id="LN907827">
    <property type="protein sequence ID" value="CUU24183.1"/>
    <property type="molecule type" value="Genomic_DNA"/>
</dbReference>
<dbReference type="KEGG" id="ege:EM595_1949"/>
<organism evidence="1 2">
    <name type="scientific">Duffyella gerundensis</name>
    <dbReference type="NCBI Taxonomy" id="1619313"/>
    <lineage>
        <taxon>Bacteria</taxon>
        <taxon>Pseudomonadati</taxon>
        <taxon>Pseudomonadota</taxon>
        <taxon>Gammaproteobacteria</taxon>
        <taxon>Enterobacterales</taxon>
        <taxon>Erwiniaceae</taxon>
        <taxon>Duffyella</taxon>
    </lineage>
</organism>
<reference evidence="2" key="1">
    <citation type="submission" date="2015-11" db="EMBL/GenBank/DDBJ databases">
        <authorList>
            <person name="Blom J."/>
        </authorList>
    </citation>
    <scope>NUCLEOTIDE SEQUENCE [LARGE SCALE GENOMIC DNA]</scope>
</reference>
<gene>
    <name evidence="1" type="ORF">EM595_1949</name>
</gene>
<protein>
    <submittedName>
        <fullName evidence="1">Uncharacterized protein</fullName>
    </submittedName>
</protein>
<proteinExistence type="predicted"/>